<evidence type="ECO:0000313" key="3">
    <source>
        <dbReference type="Proteomes" id="UP000094795"/>
    </source>
</evidence>
<gene>
    <name evidence="2" type="ORF">AWJ14_01890</name>
</gene>
<evidence type="ECO:0000313" key="2">
    <source>
        <dbReference type="EMBL" id="OCW57597.1"/>
    </source>
</evidence>
<keyword evidence="3" id="KW-1185">Reference proteome</keyword>
<sequence>MTPMTFTKISAVLLLALTLASCANTIRGVGRDVNQSVDAVEDSIN</sequence>
<evidence type="ECO:0000256" key="1">
    <source>
        <dbReference type="SAM" id="SignalP"/>
    </source>
</evidence>
<comment type="caution">
    <text evidence="2">The sequence shown here is derived from an EMBL/GenBank/DDBJ whole genome shotgun (WGS) entry which is preliminary data.</text>
</comment>
<dbReference type="AlphaFoldDB" id="A0A1C1YVV8"/>
<dbReference type="Proteomes" id="UP000094795">
    <property type="component" value="Unassembled WGS sequence"/>
</dbReference>
<organism evidence="2 3">
    <name type="scientific">Hoeflea olei</name>
    <dbReference type="NCBI Taxonomy" id="1480615"/>
    <lineage>
        <taxon>Bacteria</taxon>
        <taxon>Pseudomonadati</taxon>
        <taxon>Pseudomonadota</taxon>
        <taxon>Alphaproteobacteria</taxon>
        <taxon>Hyphomicrobiales</taxon>
        <taxon>Rhizobiaceae</taxon>
        <taxon>Hoeflea</taxon>
    </lineage>
</organism>
<feature type="signal peptide" evidence="1">
    <location>
        <begin position="1"/>
        <end position="23"/>
    </location>
</feature>
<protein>
    <submittedName>
        <fullName evidence="2">Entericidin EcnAB</fullName>
    </submittedName>
</protein>
<accession>A0A1C1YVV8</accession>
<reference evidence="2 3" key="1">
    <citation type="submission" date="2015-12" db="EMBL/GenBank/DDBJ databases">
        <authorList>
            <person name="Shamseldin A."/>
            <person name="Moawad H."/>
            <person name="Abd El-Rahim W.M."/>
            <person name="Sadowsky M.J."/>
        </authorList>
    </citation>
    <scope>NUCLEOTIDE SEQUENCE [LARGE SCALE GENOMIC DNA]</scope>
    <source>
        <strain evidence="2 3">JC234</strain>
    </source>
</reference>
<keyword evidence="1" id="KW-0732">Signal</keyword>
<feature type="chain" id="PRO_5008656574" evidence="1">
    <location>
        <begin position="24"/>
        <end position="45"/>
    </location>
</feature>
<proteinExistence type="predicted"/>
<dbReference type="EMBL" id="LQZT01000012">
    <property type="protein sequence ID" value="OCW57597.1"/>
    <property type="molecule type" value="Genomic_DNA"/>
</dbReference>
<name>A0A1C1YVV8_9HYPH</name>